<feature type="domain" description="SusD-like N-terminal" evidence="8">
    <location>
        <begin position="139"/>
        <end position="257"/>
    </location>
</feature>
<dbReference type="Proteomes" id="UP000679220">
    <property type="component" value="Unassembled WGS sequence"/>
</dbReference>
<keyword evidence="3 6" id="KW-0732">Signal</keyword>
<comment type="subcellular location">
    <subcellularLocation>
        <location evidence="1">Cell outer membrane</location>
    </subcellularLocation>
</comment>
<accession>A0A941IWW7</accession>
<keyword evidence="5" id="KW-0998">Cell outer membrane</keyword>
<dbReference type="RefSeq" id="WP_212190913.1">
    <property type="nucleotide sequence ID" value="NZ_JAGTAR010000016.1"/>
</dbReference>
<feature type="chain" id="PRO_5037582529" evidence="6">
    <location>
        <begin position="25"/>
        <end position="631"/>
    </location>
</feature>
<keyword evidence="10" id="KW-1185">Reference proteome</keyword>
<gene>
    <name evidence="9" type="ORF">KDU71_11305</name>
</gene>
<dbReference type="GO" id="GO:0009279">
    <property type="term" value="C:cell outer membrane"/>
    <property type="evidence" value="ECO:0007669"/>
    <property type="project" value="UniProtKB-SubCell"/>
</dbReference>
<sequence>MMKHITYLKFAFLAVVISILSVSCEDIGPGALEKPDGQDVTIDTIFSSTEYAERVLFNSYRSLRSGILKNGRSHAIGQDLQEDITDLSHTFKSWGTAMTTYYAGGLNSANSHVTSGHPDAWLAPMCILPYGDRPDKGITTFKAIRNCHIFLDHVHKVPDMSEGYREQLKAEARVIIAYNMTELFRNYGGVPMVGKVYTPDDDFTNPRMTVEATVDSIVSLLDKAIPNLPWQFSEADMSSLAGRFTQAGAMALKTRLLLFAASPLFNSSEPYMPGANSEEELYWWYGNYDDSRWQRAADAAKALIDKIEIEGGYALEMPETNDVWGYRDAYRRGYYFAGNFSTGASRRSTEVLISIRDGYESQARWGGGMYDSMLNYGGGTCTNEFMRMFPMADGTPISDPTSGWDEAVDPLGSENRTFNRDPRLYETMQCLNDDWGGEKVQNWKNNQGGWAKHVAGPRRTNGSGSTVIRKFIPGWAGNFYPIKDHHFPYIRLPEIYLSYAEAMAHLGNMGEAYTYINKVRNRVGLKNIEDIKAWGPDELVQQILTERACEFGFEQVRWFDMTRHKLESAFNQTLHNVWITKNADGTFSYSYPEINVNSRLWWTFFEPKWYLLPFPMNEIQKGYGLVQNPGW</sequence>
<evidence type="ECO:0000259" key="8">
    <source>
        <dbReference type="Pfam" id="PF14322"/>
    </source>
</evidence>
<proteinExistence type="inferred from homology"/>
<evidence type="ECO:0000256" key="1">
    <source>
        <dbReference type="ARBA" id="ARBA00004442"/>
    </source>
</evidence>
<dbReference type="InterPro" id="IPR011990">
    <property type="entry name" value="TPR-like_helical_dom_sf"/>
</dbReference>
<organism evidence="9 10">
    <name type="scientific">Carboxylicivirga sediminis</name>
    <dbReference type="NCBI Taxonomy" id="2006564"/>
    <lineage>
        <taxon>Bacteria</taxon>
        <taxon>Pseudomonadati</taxon>
        <taxon>Bacteroidota</taxon>
        <taxon>Bacteroidia</taxon>
        <taxon>Marinilabiliales</taxon>
        <taxon>Marinilabiliaceae</taxon>
        <taxon>Carboxylicivirga</taxon>
    </lineage>
</organism>
<evidence type="ECO:0000256" key="2">
    <source>
        <dbReference type="ARBA" id="ARBA00006275"/>
    </source>
</evidence>
<evidence type="ECO:0000256" key="4">
    <source>
        <dbReference type="ARBA" id="ARBA00023136"/>
    </source>
</evidence>
<evidence type="ECO:0000256" key="6">
    <source>
        <dbReference type="SAM" id="SignalP"/>
    </source>
</evidence>
<dbReference type="SUPFAM" id="SSF48452">
    <property type="entry name" value="TPR-like"/>
    <property type="match status" value="1"/>
</dbReference>
<dbReference type="Pfam" id="PF07980">
    <property type="entry name" value="SusD_RagB"/>
    <property type="match status" value="1"/>
</dbReference>
<protein>
    <submittedName>
        <fullName evidence="9">RagB/SusD family nutrient uptake outer membrane protein</fullName>
    </submittedName>
</protein>
<keyword evidence="4" id="KW-0472">Membrane</keyword>
<comment type="similarity">
    <text evidence="2">Belongs to the SusD family.</text>
</comment>
<evidence type="ECO:0000259" key="7">
    <source>
        <dbReference type="Pfam" id="PF07980"/>
    </source>
</evidence>
<reference evidence="9" key="1">
    <citation type="journal article" date="2018" name="Int. J. Syst. Evol. Microbiol.">
        <title>Carboxylicivirga sediminis sp. nov., isolated from coastal sediment.</title>
        <authorList>
            <person name="Wang F.Q."/>
            <person name="Ren L.H."/>
            <person name="Zou R.J."/>
            <person name="Sun Y.Z."/>
            <person name="Liu X.J."/>
            <person name="Jiang F."/>
            <person name="Liu L.J."/>
        </authorList>
    </citation>
    <scope>NUCLEOTIDE SEQUENCE</scope>
    <source>
        <strain evidence="9">JR1</strain>
    </source>
</reference>
<comment type="caution">
    <text evidence="9">The sequence shown here is derived from an EMBL/GenBank/DDBJ whole genome shotgun (WGS) entry which is preliminary data.</text>
</comment>
<dbReference type="AlphaFoldDB" id="A0A941IWW7"/>
<evidence type="ECO:0000313" key="10">
    <source>
        <dbReference type="Proteomes" id="UP000679220"/>
    </source>
</evidence>
<evidence type="ECO:0000313" key="9">
    <source>
        <dbReference type="EMBL" id="MBR8536146.1"/>
    </source>
</evidence>
<dbReference type="PROSITE" id="PS51257">
    <property type="entry name" value="PROKAR_LIPOPROTEIN"/>
    <property type="match status" value="1"/>
</dbReference>
<reference evidence="9" key="2">
    <citation type="submission" date="2021-04" db="EMBL/GenBank/DDBJ databases">
        <authorList>
            <person name="Zhang T."/>
            <person name="Zhang Y."/>
            <person name="Lu D."/>
            <person name="Zuo D."/>
            <person name="Du Z."/>
        </authorList>
    </citation>
    <scope>NUCLEOTIDE SEQUENCE</scope>
    <source>
        <strain evidence="9">JR1</strain>
    </source>
</reference>
<feature type="domain" description="RagB/SusD" evidence="7">
    <location>
        <begin position="372"/>
        <end position="631"/>
    </location>
</feature>
<evidence type="ECO:0000256" key="5">
    <source>
        <dbReference type="ARBA" id="ARBA00023237"/>
    </source>
</evidence>
<dbReference type="InterPro" id="IPR033985">
    <property type="entry name" value="SusD-like_N"/>
</dbReference>
<dbReference type="EMBL" id="JAGTAR010000016">
    <property type="protein sequence ID" value="MBR8536146.1"/>
    <property type="molecule type" value="Genomic_DNA"/>
</dbReference>
<dbReference type="Gene3D" id="1.25.40.390">
    <property type="match status" value="1"/>
</dbReference>
<evidence type="ECO:0000256" key="3">
    <source>
        <dbReference type="ARBA" id="ARBA00022729"/>
    </source>
</evidence>
<name>A0A941IWW7_9BACT</name>
<dbReference type="InterPro" id="IPR012944">
    <property type="entry name" value="SusD_RagB_dom"/>
</dbReference>
<dbReference type="Pfam" id="PF14322">
    <property type="entry name" value="SusD-like_3"/>
    <property type="match status" value="1"/>
</dbReference>
<feature type="signal peptide" evidence="6">
    <location>
        <begin position="1"/>
        <end position="24"/>
    </location>
</feature>